<keyword evidence="3" id="KW-1185">Reference proteome</keyword>
<dbReference type="RefSeq" id="WP_090626678.1">
    <property type="nucleotide sequence ID" value="NZ_FOQO01000005.1"/>
</dbReference>
<name>A0A1I3JWP6_9SPHI</name>
<protein>
    <recommendedName>
        <fullName evidence="4">DUF481 domain-containing protein</fullName>
    </recommendedName>
</protein>
<evidence type="ECO:0000313" key="2">
    <source>
        <dbReference type="EMBL" id="SFI64689.1"/>
    </source>
</evidence>
<accession>A0A1I3JWP6</accession>
<feature type="chain" id="PRO_5011687396" description="DUF481 domain-containing protein" evidence="1">
    <location>
        <begin position="20"/>
        <end position="244"/>
    </location>
</feature>
<organism evidence="2 3">
    <name type="scientific">Parapedobacter indicus</name>
    <dbReference type="NCBI Taxonomy" id="1477437"/>
    <lineage>
        <taxon>Bacteria</taxon>
        <taxon>Pseudomonadati</taxon>
        <taxon>Bacteroidota</taxon>
        <taxon>Sphingobacteriia</taxon>
        <taxon>Sphingobacteriales</taxon>
        <taxon>Sphingobacteriaceae</taxon>
        <taxon>Parapedobacter</taxon>
    </lineage>
</organism>
<sequence>MIRRIACLLLLYVTTVATAAAQWSDSTHYYIQLSSTNSINRANTKSAYLFNNGFRFSIQKERVRLNWNNNWLYGQQDGSKTNNDYSSTFDANFYRPNKKLFYWGLANYNTSYSLKIKNQLLTGAGLAYSFFDTETVYFNVSDGFLFDASSILENDLPVHYQTVRNSFRLAYKFVIGSFIVIQGSNFYQPSLSKASDYNIRLTNDISFQLNRWLSLKAALTYNRINRTDSENLLFTYGVTFERYF</sequence>
<reference evidence="2 3" key="1">
    <citation type="submission" date="2016-10" db="EMBL/GenBank/DDBJ databases">
        <authorList>
            <person name="de Groot N.N."/>
        </authorList>
    </citation>
    <scope>NUCLEOTIDE SEQUENCE [LARGE SCALE GENOMIC DNA]</scope>
    <source>
        <strain evidence="2 3">RK1</strain>
    </source>
</reference>
<evidence type="ECO:0008006" key="4">
    <source>
        <dbReference type="Google" id="ProtNLM"/>
    </source>
</evidence>
<gene>
    <name evidence="2" type="ORF">SAMN05444682_10514</name>
</gene>
<dbReference type="AlphaFoldDB" id="A0A1I3JWP6"/>
<dbReference type="Proteomes" id="UP000198670">
    <property type="component" value="Unassembled WGS sequence"/>
</dbReference>
<evidence type="ECO:0000313" key="3">
    <source>
        <dbReference type="Proteomes" id="UP000198670"/>
    </source>
</evidence>
<dbReference type="InterPro" id="IPR007433">
    <property type="entry name" value="DUF481"/>
</dbReference>
<dbReference type="OrthoDB" id="789864at2"/>
<proteinExistence type="predicted"/>
<evidence type="ECO:0000256" key="1">
    <source>
        <dbReference type="SAM" id="SignalP"/>
    </source>
</evidence>
<dbReference type="EMBL" id="FOQO01000005">
    <property type="protein sequence ID" value="SFI64689.1"/>
    <property type="molecule type" value="Genomic_DNA"/>
</dbReference>
<keyword evidence="1" id="KW-0732">Signal</keyword>
<dbReference type="Pfam" id="PF04338">
    <property type="entry name" value="DUF481"/>
    <property type="match status" value="1"/>
</dbReference>
<feature type="signal peptide" evidence="1">
    <location>
        <begin position="1"/>
        <end position="19"/>
    </location>
</feature>